<dbReference type="InterPro" id="IPR032812">
    <property type="entry name" value="SbsA_Ig"/>
</dbReference>
<accession>A0A2V1ITQ2</accession>
<feature type="signal peptide" evidence="3">
    <location>
        <begin position="1"/>
        <end position="28"/>
    </location>
</feature>
<evidence type="ECO:0000259" key="4">
    <source>
        <dbReference type="Pfam" id="PF13205"/>
    </source>
</evidence>
<evidence type="ECO:0000256" key="2">
    <source>
        <dbReference type="SAM" id="MobiDB-lite"/>
    </source>
</evidence>
<gene>
    <name evidence="5" type="ORF">C5O25_04845</name>
</gene>
<reference evidence="6" key="1">
    <citation type="submission" date="2018-02" db="EMBL/GenBank/DDBJ databases">
        <authorList>
            <person name="Clavel T."/>
            <person name="Strowig T."/>
        </authorList>
    </citation>
    <scope>NUCLEOTIDE SEQUENCE [LARGE SCALE GENOMIC DNA]</scope>
    <source>
        <strain evidence="6">DSM 100764</strain>
    </source>
</reference>
<comment type="caution">
    <text evidence="5">The sequence shown here is derived from an EMBL/GenBank/DDBJ whole genome shotgun (WGS) entry which is preliminary data.</text>
</comment>
<dbReference type="RefSeq" id="WP_107035605.1">
    <property type="nucleotide sequence ID" value="NZ_CAONGC010000019.1"/>
</dbReference>
<keyword evidence="6" id="KW-1185">Reference proteome</keyword>
<dbReference type="EMBL" id="PUBV01000007">
    <property type="protein sequence ID" value="PWB08168.1"/>
    <property type="molecule type" value="Genomic_DNA"/>
</dbReference>
<feature type="chain" id="PRO_5016119005" description="SbsA Ig-like domain-containing protein" evidence="3">
    <location>
        <begin position="29"/>
        <end position="683"/>
    </location>
</feature>
<dbReference type="Proteomes" id="UP000244925">
    <property type="component" value="Unassembled WGS sequence"/>
</dbReference>
<feature type="compositionally biased region" description="Basic and acidic residues" evidence="2">
    <location>
        <begin position="622"/>
        <end position="639"/>
    </location>
</feature>
<evidence type="ECO:0000256" key="1">
    <source>
        <dbReference type="ARBA" id="ARBA00022729"/>
    </source>
</evidence>
<feature type="region of interest" description="Disordered" evidence="2">
    <location>
        <begin position="622"/>
        <end position="683"/>
    </location>
</feature>
<feature type="region of interest" description="Disordered" evidence="2">
    <location>
        <begin position="380"/>
        <end position="399"/>
    </location>
</feature>
<dbReference type="Pfam" id="PF13205">
    <property type="entry name" value="Big_5"/>
    <property type="match status" value="1"/>
</dbReference>
<feature type="compositionally biased region" description="Acidic residues" evidence="2">
    <location>
        <begin position="640"/>
        <end position="651"/>
    </location>
</feature>
<evidence type="ECO:0000313" key="6">
    <source>
        <dbReference type="Proteomes" id="UP000244925"/>
    </source>
</evidence>
<dbReference type="AlphaFoldDB" id="A0A2V1ITQ2"/>
<evidence type="ECO:0000256" key="3">
    <source>
        <dbReference type="SAM" id="SignalP"/>
    </source>
</evidence>
<feature type="domain" description="SbsA Ig-like" evidence="4">
    <location>
        <begin position="36"/>
        <end position="135"/>
    </location>
</feature>
<organism evidence="5 6">
    <name type="scientific">Paramuribaculum intestinale</name>
    <dbReference type="NCBI Taxonomy" id="2094151"/>
    <lineage>
        <taxon>Bacteria</taxon>
        <taxon>Pseudomonadati</taxon>
        <taxon>Bacteroidota</taxon>
        <taxon>Bacteroidia</taxon>
        <taxon>Bacteroidales</taxon>
        <taxon>Muribaculaceae</taxon>
        <taxon>Paramuribaculum</taxon>
    </lineage>
</organism>
<proteinExistence type="predicted"/>
<keyword evidence="1 3" id="KW-0732">Signal</keyword>
<evidence type="ECO:0000313" key="5">
    <source>
        <dbReference type="EMBL" id="PWB08168.1"/>
    </source>
</evidence>
<protein>
    <recommendedName>
        <fullName evidence="4">SbsA Ig-like domain-containing protein</fullName>
    </recommendedName>
</protein>
<dbReference type="GeneID" id="93424962"/>
<name>A0A2V1ITQ2_9BACT</name>
<sequence>MKLSTLHNMRWLVAAVAASLLAACASMGRPQGGPRDVDPPVFVNSTPAPGEVNVSRSKISILFDENVQVTDPMSKVVISPAQRTTPLVMAAGRRIDVELRDSMKSNTTYTVEFSDAISDLNEGNPIDGFSFAFSTGPHIDTLQISGMVLCAENLEPAQGMLVGAYANLSDTAIMTLPFDRITKTNQLGQFTIRNLAPGSYRVYAVNDNNRDYHWDRSEDVAFLSEVIVPSVSEGVAADTLEAADGSDSIVMRPAAVYAPDDVLLTWFNENYRPQYLVKNERPDRHLIELEMGAHADALPELTVINGPYAGRKLADMAVINGSATLDTLQYWLTDSTLIMQDTIALRATYLRTDSLDQLSPQTDTLQLMVRGLRQRLRREEQERKKQLKEWEERRKRGEEVDTTPKPVFLTVRMNSSSVYDVFQPIGLTFSQPLESLDMNGVHLLVKDNDTTWVEVEPPMFDRDGDLRPMQYVASYEWEPGATYKLEIDSLAAMGVYKQGNAPFSQTFSVRKESDYSTITFNVAGLDSVPAVVELLSSADKPLRRRPVADGKAVFDHVLPNTYYARLFIDSNGNGQYDSGSLTEGVQPEEVYYFPKKLPLKQRWDMVQNWNVYELPLDAQKPLDIKKNKPKPKPGEKNSREDEEDDEYDEYDSSAGGVNRNTGVRRNSGLNNSRLRRNSDRTAY</sequence>
<dbReference type="PROSITE" id="PS51257">
    <property type="entry name" value="PROKAR_LIPOPROTEIN"/>
    <property type="match status" value="1"/>
</dbReference>